<name>A0A024UB56_9STRA</name>
<dbReference type="VEuPathDB" id="FungiDB:H310_05559"/>
<dbReference type="GeneID" id="20082609"/>
<dbReference type="EMBL" id="KI913960">
    <property type="protein sequence ID" value="ETW03137.1"/>
    <property type="molecule type" value="Genomic_DNA"/>
</dbReference>
<evidence type="ECO:0000256" key="1">
    <source>
        <dbReference type="SAM" id="MobiDB-lite"/>
    </source>
</evidence>
<dbReference type="RefSeq" id="XP_008868521.1">
    <property type="nucleotide sequence ID" value="XM_008870299.1"/>
</dbReference>
<organism evidence="2">
    <name type="scientific">Aphanomyces invadans</name>
    <dbReference type="NCBI Taxonomy" id="157072"/>
    <lineage>
        <taxon>Eukaryota</taxon>
        <taxon>Sar</taxon>
        <taxon>Stramenopiles</taxon>
        <taxon>Oomycota</taxon>
        <taxon>Saprolegniomycetes</taxon>
        <taxon>Saprolegniales</taxon>
        <taxon>Verrucalvaceae</taxon>
        <taxon>Aphanomyces</taxon>
    </lineage>
</organism>
<dbReference type="AlphaFoldDB" id="A0A024UB56"/>
<gene>
    <name evidence="2" type="ORF">H310_05559</name>
</gene>
<feature type="region of interest" description="Disordered" evidence="1">
    <location>
        <begin position="59"/>
        <end position="89"/>
    </location>
</feature>
<reference evidence="2" key="1">
    <citation type="submission" date="2013-12" db="EMBL/GenBank/DDBJ databases">
        <title>The Genome Sequence of Aphanomyces invadans NJM9701.</title>
        <authorList>
            <consortium name="The Broad Institute Genomics Platform"/>
            <person name="Russ C."/>
            <person name="Tyler B."/>
            <person name="van West P."/>
            <person name="Dieguez-Uribeondo J."/>
            <person name="Young S.K."/>
            <person name="Zeng Q."/>
            <person name="Gargeya S."/>
            <person name="Fitzgerald M."/>
            <person name="Abouelleil A."/>
            <person name="Alvarado L."/>
            <person name="Chapman S.B."/>
            <person name="Gainer-Dewar J."/>
            <person name="Goldberg J."/>
            <person name="Griggs A."/>
            <person name="Gujja S."/>
            <person name="Hansen M."/>
            <person name="Howarth C."/>
            <person name="Imamovic A."/>
            <person name="Ireland A."/>
            <person name="Larimer J."/>
            <person name="McCowan C."/>
            <person name="Murphy C."/>
            <person name="Pearson M."/>
            <person name="Poon T.W."/>
            <person name="Priest M."/>
            <person name="Roberts A."/>
            <person name="Saif S."/>
            <person name="Shea T."/>
            <person name="Sykes S."/>
            <person name="Wortman J."/>
            <person name="Nusbaum C."/>
            <person name="Birren B."/>
        </authorList>
    </citation>
    <scope>NUCLEOTIDE SEQUENCE [LARGE SCALE GENOMIC DNA]</scope>
    <source>
        <strain evidence="2">NJM9701</strain>
    </source>
</reference>
<evidence type="ECO:0000313" key="2">
    <source>
        <dbReference type="EMBL" id="ETW03137.1"/>
    </source>
</evidence>
<feature type="region of interest" description="Disordered" evidence="1">
    <location>
        <begin position="369"/>
        <end position="398"/>
    </location>
</feature>
<protein>
    <submittedName>
        <fullName evidence="2">Uncharacterized protein</fullName>
    </submittedName>
</protein>
<proteinExistence type="predicted"/>
<accession>A0A024UB56</accession>
<sequence length="398" mass="44153">MHKVTRVWSTLVMRSGSSLCRAALEAQMEEHRLKYQHGRYPSPARQRHEKVSFKLPQLAAPASTTPTNAELAPNLLASPRTQRKPESTADVQSVVRQLQADLVQQTQIVQRLSSDMNEKYSVVMQRLLELVHRPSPVVSQIPATSPTPLLHSTLTHHATRLDALERSAVAASTNALLRADFDATTTMLVENKAQVVAQVTSLGDRVRAVEGMVSLQCPTWSHFHEINSKFDDAIAKLRVEMDRTMVVHMRHLLDDRDKLHQESKESQAVLTRLTSTVDARRQDAVNVRLTAVEADLAGERRAGMDLDVALQNKLDQVVTAAEAAMVKVDAWQRVEQARWAQWTAQHIAACDAQLTVQARMDQLAQRTWSTNRGGGDVDSSPVHPSARANAKYGQGDGS</sequence>
<dbReference type="OrthoDB" id="10537699at2759"/>